<dbReference type="InterPro" id="IPR000719">
    <property type="entry name" value="Prot_kinase_dom"/>
</dbReference>
<dbReference type="GO" id="GO:0005524">
    <property type="term" value="F:ATP binding"/>
    <property type="evidence" value="ECO:0007669"/>
    <property type="project" value="UniProtKB-KW"/>
</dbReference>
<keyword evidence="2" id="KW-0067">ATP-binding</keyword>
<keyword evidence="3" id="KW-0812">Transmembrane</keyword>
<dbReference type="Gene3D" id="3.30.200.20">
    <property type="entry name" value="Phosphorylase Kinase, domain 1"/>
    <property type="match status" value="1"/>
</dbReference>
<evidence type="ECO:0000256" key="3">
    <source>
        <dbReference type="SAM" id="Phobius"/>
    </source>
</evidence>
<dbReference type="InterPro" id="IPR001245">
    <property type="entry name" value="Ser-Thr/Tyr_kinase_cat_dom"/>
</dbReference>
<dbReference type="AlphaFoldDB" id="A0AAQ3KCF6"/>
<protein>
    <recommendedName>
        <fullName evidence="4">Protein kinase domain-containing protein</fullName>
    </recommendedName>
</protein>
<accession>A0AAQ3KCF6</accession>
<keyword evidence="3" id="KW-0472">Membrane</keyword>
<keyword evidence="3" id="KW-1133">Transmembrane helix</keyword>
<dbReference type="Gene3D" id="1.10.510.10">
    <property type="entry name" value="Transferase(Phosphotransferase) domain 1"/>
    <property type="match status" value="1"/>
</dbReference>
<dbReference type="SUPFAM" id="SSF56112">
    <property type="entry name" value="Protein kinase-like (PK-like)"/>
    <property type="match status" value="1"/>
</dbReference>
<dbReference type="GO" id="GO:0004713">
    <property type="term" value="F:protein tyrosine kinase activity"/>
    <property type="evidence" value="ECO:0007669"/>
    <property type="project" value="InterPro"/>
</dbReference>
<feature type="transmembrane region" description="Helical" evidence="3">
    <location>
        <begin position="51"/>
        <end position="77"/>
    </location>
</feature>
<evidence type="ECO:0000256" key="1">
    <source>
        <dbReference type="ARBA" id="ARBA00022741"/>
    </source>
</evidence>
<dbReference type="InterPro" id="IPR011009">
    <property type="entry name" value="Kinase-like_dom_sf"/>
</dbReference>
<evidence type="ECO:0000313" key="6">
    <source>
        <dbReference type="Proteomes" id="UP001327560"/>
    </source>
</evidence>
<sequence length="667" mass="71700">MANLHTPLELPHSTQLRELTRPASLPHTHAATPPVLFFSTYKASSNGRVSLLFFTSPMSPLLLFLSLAFAVPCTAYAPVPNRCNERCGDLPVPFPFHLAASCGPPVDAFCLTCSPDSVLSLLLPPPADLRVVAFLPSGSLLLDYSPSPAACDPWYADVNRSLGLDGSPFFAITAANLLRLYDCEDSSICRTGCDQVPAGCQGNDTDFGCCYPLSDGSVWKEGKGLSVFAEFGCRGFSSWAVTEPVSGEAAAKATRGIEVEWAVPKGLGNGTQCAVGATVVNATAVSGGIRCVCPPGLAGDGFAGGVGCYKSCGNGEQVDEYGTCCKGRLCKIWVVVLAGVLLSATFLAAIAALCFFLRKPIGESISDLEPASLPKFIGKACNARQFTYRELNEATRGFQEEQKLFIDVVDGIVHTGKLGDGTLVAVERLKSNNQSNVRKILHRAELLSRTSHRNIARVIGFCLESADSLLVVYEHFSNGTLVEHLRRERGSGLGWYLRARIASEVASALAYLQYDISTPCYVEDLKTSDVLLDEYHSAKIAGFEFLKAGLVDGSCSYVVSRDRDVVRNFGLLLLELVMGSDPGVLLTAALSKIEERKIEEIVDPFLGFGERLPLQREQMRKVAELVVRCLSSKENGGPCMVDVAREMMCIVKDNVGGSSSSSYRASF</sequence>
<keyword evidence="1" id="KW-0547">Nucleotide-binding</keyword>
<dbReference type="PANTHER" id="PTHR46008">
    <property type="entry name" value="LEAF RUST 10 DISEASE-RESISTANCE LOCUS RECEPTOR-LIKE PROTEIN KINASE-LIKE 1.4"/>
    <property type="match status" value="1"/>
</dbReference>
<dbReference type="EMBL" id="CP136893">
    <property type="protein sequence ID" value="WOL06144.1"/>
    <property type="molecule type" value="Genomic_DNA"/>
</dbReference>
<dbReference type="Proteomes" id="UP001327560">
    <property type="component" value="Chromosome 4"/>
</dbReference>
<dbReference type="Pfam" id="PF07714">
    <property type="entry name" value="PK_Tyr_Ser-Thr"/>
    <property type="match status" value="1"/>
</dbReference>
<evidence type="ECO:0000256" key="2">
    <source>
        <dbReference type="ARBA" id="ARBA00022840"/>
    </source>
</evidence>
<dbReference type="PROSITE" id="PS50011">
    <property type="entry name" value="PROTEIN_KINASE_DOM"/>
    <property type="match status" value="1"/>
</dbReference>
<organism evidence="5 6">
    <name type="scientific">Canna indica</name>
    <name type="common">Indian-shot</name>
    <dbReference type="NCBI Taxonomy" id="4628"/>
    <lineage>
        <taxon>Eukaryota</taxon>
        <taxon>Viridiplantae</taxon>
        <taxon>Streptophyta</taxon>
        <taxon>Embryophyta</taxon>
        <taxon>Tracheophyta</taxon>
        <taxon>Spermatophyta</taxon>
        <taxon>Magnoliopsida</taxon>
        <taxon>Liliopsida</taxon>
        <taxon>Zingiberales</taxon>
        <taxon>Cannaceae</taxon>
        <taxon>Canna</taxon>
    </lineage>
</organism>
<gene>
    <name evidence="5" type="ORF">Cni_G14876</name>
</gene>
<evidence type="ECO:0000313" key="5">
    <source>
        <dbReference type="EMBL" id="WOL06144.1"/>
    </source>
</evidence>
<dbReference type="SMART" id="SM00219">
    <property type="entry name" value="TyrKc"/>
    <property type="match status" value="1"/>
</dbReference>
<feature type="transmembrane region" description="Helical" evidence="3">
    <location>
        <begin position="332"/>
        <end position="357"/>
    </location>
</feature>
<keyword evidence="6" id="KW-1185">Reference proteome</keyword>
<reference evidence="5 6" key="1">
    <citation type="submission" date="2023-10" db="EMBL/GenBank/DDBJ databases">
        <title>Chromosome-scale genome assembly provides insights into flower coloration mechanisms of Canna indica.</title>
        <authorList>
            <person name="Li C."/>
        </authorList>
    </citation>
    <scope>NUCLEOTIDE SEQUENCE [LARGE SCALE GENOMIC DNA]</scope>
    <source>
        <tissue evidence="5">Flower</tissue>
    </source>
</reference>
<feature type="domain" description="Protein kinase" evidence="4">
    <location>
        <begin position="371"/>
        <end position="667"/>
    </location>
</feature>
<evidence type="ECO:0000259" key="4">
    <source>
        <dbReference type="PROSITE" id="PS50011"/>
    </source>
</evidence>
<name>A0AAQ3KCF6_9LILI</name>
<dbReference type="InterPro" id="IPR020635">
    <property type="entry name" value="Tyr_kinase_cat_dom"/>
</dbReference>
<proteinExistence type="predicted"/>